<dbReference type="SUPFAM" id="SSF51445">
    <property type="entry name" value="(Trans)glycosidases"/>
    <property type="match status" value="1"/>
</dbReference>
<dbReference type="Gene3D" id="2.60.120.260">
    <property type="entry name" value="Galactose-binding domain-like"/>
    <property type="match status" value="1"/>
</dbReference>
<evidence type="ECO:0000256" key="1">
    <source>
        <dbReference type="SAM" id="MobiDB-lite"/>
    </source>
</evidence>
<dbReference type="Proteomes" id="UP001589733">
    <property type="component" value="Unassembled WGS sequence"/>
</dbReference>
<protein>
    <submittedName>
        <fullName evidence="3">Glycoside hydrolase family 2 protein</fullName>
    </submittedName>
</protein>
<evidence type="ECO:0000313" key="3">
    <source>
        <dbReference type="EMBL" id="MFB9991130.1"/>
    </source>
</evidence>
<reference evidence="3 4" key="1">
    <citation type="submission" date="2024-09" db="EMBL/GenBank/DDBJ databases">
        <authorList>
            <person name="Sun Q."/>
            <person name="Mori K."/>
        </authorList>
    </citation>
    <scope>NUCLEOTIDE SEQUENCE [LARGE SCALE GENOMIC DNA]</scope>
    <source>
        <strain evidence="3 4">JCM 13503</strain>
    </source>
</reference>
<dbReference type="GO" id="GO:0016787">
    <property type="term" value="F:hydrolase activity"/>
    <property type="evidence" value="ECO:0007669"/>
    <property type="project" value="UniProtKB-KW"/>
</dbReference>
<dbReference type="InterPro" id="IPR006103">
    <property type="entry name" value="Glyco_hydro_2_cat"/>
</dbReference>
<feature type="region of interest" description="Disordered" evidence="1">
    <location>
        <begin position="1"/>
        <end position="26"/>
    </location>
</feature>
<feature type="compositionally biased region" description="Polar residues" evidence="1">
    <location>
        <begin position="1"/>
        <end position="22"/>
    </location>
</feature>
<dbReference type="InterPro" id="IPR008979">
    <property type="entry name" value="Galactose-bd-like_sf"/>
</dbReference>
<dbReference type="Pfam" id="PF02836">
    <property type="entry name" value="Glyco_hydro_2_C"/>
    <property type="match status" value="1"/>
</dbReference>
<dbReference type="RefSeq" id="WP_380005754.1">
    <property type="nucleotide sequence ID" value="NZ_JBHLYR010000013.1"/>
</dbReference>
<evidence type="ECO:0000313" key="4">
    <source>
        <dbReference type="Proteomes" id="UP001589733"/>
    </source>
</evidence>
<gene>
    <name evidence="3" type="ORF">ACFFLM_03910</name>
</gene>
<organism evidence="3 4">
    <name type="scientific">Deinococcus oregonensis</name>
    <dbReference type="NCBI Taxonomy" id="1805970"/>
    <lineage>
        <taxon>Bacteria</taxon>
        <taxon>Thermotogati</taxon>
        <taxon>Deinococcota</taxon>
        <taxon>Deinococci</taxon>
        <taxon>Deinococcales</taxon>
        <taxon>Deinococcaceae</taxon>
        <taxon>Deinococcus</taxon>
    </lineage>
</organism>
<accession>A0ABV6AWP8</accession>
<dbReference type="InterPro" id="IPR051913">
    <property type="entry name" value="GH2_Domain-Containing"/>
</dbReference>
<dbReference type="InterPro" id="IPR017853">
    <property type="entry name" value="GH"/>
</dbReference>
<dbReference type="Gene3D" id="3.20.20.80">
    <property type="entry name" value="Glycosidases"/>
    <property type="match status" value="1"/>
</dbReference>
<dbReference type="PANTHER" id="PTHR42732">
    <property type="entry name" value="BETA-GALACTOSIDASE"/>
    <property type="match status" value="1"/>
</dbReference>
<dbReference type="PANTHER" id="PTHR42732:SF3">
    <property type="entry name" value="HYDROLASE"/>
    <property type="match status" value="1"/>
</dbReference>
<feature type="domain" description="Glycoside hydrolase family 2 catalytic" evidence="2">
    <location>
        <begin position="337"/>
        <end position="521"/>
    </location>
</feature>
<dbReference type="SUPFAM" id="SSF49785">
    <property type="entry name" value="Galactose-binding domain-like"/>
    <property type="match status" value="1"/>
</dbReference>
<comment type="caution">
    <text evidence="3">The sequence shown here is derived from an EMBL/GenBank/DDBJ whole genome shotgun (WGS) entry which is preliminary data.</text>
</comment>
<name>A0ABV6AWP8_9DEIO</name>
<evidence type="ECO:0000259" key="2">
    <source>
        <dbReference type="Pfam" id="PF02836"/>
    </source>
</evidence>
<proteinExistence type="predicted"/>
<keyword evidence="3" id="KW-0378">Hydrolase</keyword>
<dbReference type="EMBL" id="JBHLYR010000013">
    <property type="protein sequence ID" value="MFB9991130.1"/>
    <property type="molecule type" value="Genomic_DNA"/>
</dbReference>
<sequence length="623" mass="69738">MTDSVLANSGVTETQEQDTALQTHPRPHLRRAWRSLDGWWDFAVDGAEDPDDVQFGERIRVPYAPQAPASGLTAEPGLLDTTLWYRTVVHVGADELPGPYERLLLHFGAVDWSAEVFIDGVFAGEHSGGYTPFTVNATRAARKGSFEVAVRAVDDHSDMALPRGKQDWRSEPHAIWYPPTSGIWRSVWLEKVPRQHIEALSWTPDLARFELSASVALARPPVPGTRLRIEVLDGERVLADSTTLLTGQRVNISLRLPDPGVDDARNDLLWTPDHPKLLDTRLTLTEEGKPTDSATGYTALRAVDARGRRFLLNSIPYPLRMALYQGYWADTGLTGNDERFRADLLLARQMGFNGLRLHQKIEDPRFLYWCDQIGLAVWVDLPSAYAFTPLSIERLTQTWLEVLRLYASHPSVVVWVPLNESWGLPDIPNEPAQQQAQHALYALTRTLDSTRLVSGSDGWEQLVTDLFTVHDYTQDPAVLLSRYGSKPAIEENLWRLWPGGREQGLNGLTPGERPVILSEFGGTSWVPNGEEGWGYGVVRDSSALIERAEALLVAADQSILGKGIHGYCYTQLTDTYQELNGLTEMNRTPKVDVARLSEAVRGESRNAANPLWYSKRWLGQRQP</sequence>
<keyword evidence="4" id="KW-1185">Reference proteome</keyword>